<dbReference type="FunFam" id="1.25.10.10:FF:001136">
    <property type="entry name" value="Beta-catenin-like protein 1"/>
    <property type="match status" value="1"/>
</dbReference>
<keyword evidence="2" id="KW-0597">Phosphoprotein</keyword>
<evidence type="ECO:0000256" key="7">
    <source>
        <dbReference type="SAM" id="Coils"/>
    </source>
</evidence>
<dbReference type="Pfam" id="PF08216">
    <property type="entry name" value="CTNNBL"/>
    <property type="match status" value="1"/>
</dbReference>
<protein>
    <recommendedName>
        <fullName evidence="9">Beta-catenin-like protein 1 N-terminal domain-containing protein</fullName>
    </recommendedName>
</protein>
<dbReference type="EMBL" id="JADXDR010000023">
    <property type="protein sequence ID" value="KAI7844923.1"/>
    <property type="molecule type" value="Genomic_DNA"/>
</dbReference>
<feature type="compositionally biased region" description="Basic residues" evidence="8">
    <location>
        <begin position="747"/>
        <end position="765"/>
    </location>
</feature>
<evidence type="ECO:0000313" key="11">
    <source>
        <dbReference type="Proteomes" id="UP001205105"/>
    </source>
</evidence>
<evidence type="ECO:0000256" key="2">
    <source>
        <dbReference type="ARBA" id="ARBA00022553"/>
    </source>
</evidence>
<dbReference type="AlphaFoldDB" id="A0AAD5H898"/>
<dbReference type="InterPro" id="IPR039678">
    <property type="entry name" value="CTNNBL1"/>
</dbReference>
<dbReference type="PANTHER" id="PTHR14978:SF0">
    <property type="entry name" value="BETA-CATENIN-LIKE PROTEIN 1"/>
    <property type="match status" value="1"/>
</dbReference>
<dbReference type="InterPro" id="IPR000225">
    <property type="entry name" value="Armadillo"/>
</dbReference>
<evidence type="ECO:0000313" key="10">
    <source>
        <dbReference type="EMBL" id="KAI7844923.1"/>
    </source>
</evidence>
<proteinExistence type="predicted"/>
<dbReference type="GO" id="GO:0010467">
    <property type="term" value="P:gene expression"/>
    <property type="evidence" value="ECO:0007669"/>
    <property type="project" value="UniProtKB-ARBA"/>
</dbReference>
<dbReference type="GO" id="GO:0005681">
    <property type="term" value="C:spliceosomal complex"/>
    <property type="evidence" value="ECO:0007669"/>
    <property type="project" value="TreeGrafter"/>
</dbReference>
<feature type="compositionally biased region" description="Basic residues" evidence="8">
    <location>
        <begin position="695"/>
        <end position="707"/>
    </location>
</feature>
<keyword evidence="11" id="KW-1185">Reference proteome</keyword>
<dbReference type="Gene3D" id="1.25.10.10">
    <property type="entry name" value="Leucine-rich Repeat Variant"/>
    <property type="match status" value="1"/>
</dbReference>
<dbReference type="Proteomes" id="UP001205105">
    <property type="component" value="Unassembled WGS sequence"/>
</dbReference>
<sequence length="765" mass="84058">MAHRQAPTAILQQALSQFEAEEPSQQAPFVPAARFLGARPGYYFSKGPGGLGYYLDSRQAAAQGEEDAAAAAVPAKAPARPVDAAELLREAEEAAGDAGMEMLDSRGLKRLTLALERKYNANLEARMKYADQPDRFMESEADLDEAVKALLVVASAPDLYPELVASTSAIPTLLTLLNHENSDIAADAVEVLQELTDGDAVEDAEEEAAVLVDSLLENDALGLLVHRLGAFDEKVPEEASAVYNVLAIIENMIEVKPAVAEQAVEKTKLLKWLLARLRPRETDSNKQYASEILAILVQQSDANKRKMGASNGIDAVLQAIAPYRNRDPETTEEEELVENLFDVLASCLLLEDNKAVFVEAEGVELLLLILKGKRAARTSALKCLDFATTRCPPACDRTVDQQGLKTLFAIFMGKLKVKKKDESAAGEEEERTVSIIASLLNLCTKQSRRDRVAAKFVEAEFEKCDRLMEIYARYEGRVAAEEAKLAEAEEDLDEDEVLLARMDAGLFTLQQCALVVGALWLVGDQGVRKRILKLLHQKGRTLASLRSVLLELRANIGDEGKRMFVLWLLAGCGADEQQRQVERVTQMLLSLGASPADLEEQDAAAAAAKEAAAAAAAQAADGGEAAGAAGTAGGEAADGEQADMELEGDEERRAAAGAAGAAGAAAADDDMELEEGERPRGRGDGKEERQDRGRRERSRSRSRSRSRERKERRERKEKERRSRSRSPRERGSRRERRSRSRSPEERRRRKDRSRSRSRERRRDRR</sequence>
<gene>
    <name evidence="10" type="ORF">COHA_001570</name>
</gene>
<keyword evidence="4 7" id="KW-0175">Coiled coil</keyword>
<dbReference type="PROSITE" id="PS50176">
    <property type="entry name" value="ARM_REPEAT"/>
    <property type="match status" value="1"/>
</dbReference>
<evidence type="ECO:0000256" key="5">
    <source>
        <dbReference type="ARBA" id="ARBA00023242"/>
    </source>
</evidence>
<feature type="compositionally biased region" description="Basic and acidic residues" evidence="8">
    <location>
        <begin position="676"/>
        <end position="694"/>
    </location>
</feature>
<dbReference type="SMART" id="SM01156">
    <property type="entry name" value="DUF1716"/>
    <property type="match status" value="1"/>
</dbReference>
<accession>A0AAD5H898</accession>
<feature type="compositionally biased region" description="Acidic residues" evidence="8">
    <location>
        <begin position="637"/>
        <end position="649"/>
    </location>
</feature>
<feature type="compositionally biased region" description="Low complexity" evidence="8">
    <location>
        <begin position="655"/>
        <end position="666"/>
    </location>
</feature>
<evidence type="ECO:0000259" key="9">
    <source>
        <dbReference type="SMART" id="SM01156"/>
    </source>
</evidence>
<comment type="caution">
    <text evidence="10">The sequence shown here is derived from an EMBL/GenBank/DDBJ whole genome shotgun (WGS) entry which is preliminary data.</text>
</comment>
<feature type="repeat" description="ARM" evidence="6">
    <location>
        <begin position="168"/>
        <end position="196"/>
    </location>
</feature>
<name>A0AAD5H898_9CHLO</name>
<dbReference type="PANTHER" id="PTHR14978">
    <property type="entry name" value="BETA-CATENIN-LIKE PROTEIN 1 NUCLEAR ASSOCIATED PROTEIN"/>
    <property type="match status" value="1"/>
</dbReference>
<evidence type="ECO:0000256" key="1">
    <source>
        <dbReference type="ARBA" id="ARBA00004123"/>
    </source>
</evidence>
<evidence type="ECO:0000256" key="8">
    <source>
        <dbReference type="SAM" id="MobiDB-lite"/>
    </source>
</evidence>
<evidence type="ECO:0000256" key="4">
    <source>
        <dbReference type="ARBA" id="ARBA00023054"/>
    </source>
</evidence>
<reference evidence="10" key="1">
    <citation type="submission" date="2020-11" db="EMBL/GenBank/DDBJ databases">
        <title>Chlorella ohadii genome sequencing and assembly.</title>
        <authorList>
            <person name="Murik O."/>
            <person name="Treves H."/>
            <person name="Kedem I."/>
            <person name="Shotland Y."/>
            <person name="Kaplan A."/>
        </authorList>
    </citation>
    <scope>NUCLEOTIDE SEQUENCE</scope>
    <source>
        <strain evidence="10">1</strain>
    </source>
</reference>
<keyword evidence="3" id="KW-0677">Repeat</keyword>
<dbReference type="InterPro" id="IPR011989">
    <property type="entry name" value="ARM-like"/>
</dbReference>
<evidence type="ECO:0000256" key="6">
    <source>
        <dbReference type="PROSITE-ProRule" id="PRU00259"/>
    </source>
</evidence>
<feature type="compositionally biased region" description="Basic and acidic residues" evidence="8">
    <location>
        <begin position="708"/>
        <end position="732"/>
    </location>
</feature>
<feature type="region of interest" description="Disordered" evidence="8">
    <location>
        <begin position="625"/>
        <end position="765"/>
    </location>
</feature>
<comment type="subcellular location">
    <subcellularLocation>
        <location evidence="1">Nucleus</location>
    </subcellularLocation>
</comment>
<dbReference type="SUPFAM" id="SSF48371">
    <property type="entry name" value="ARM repeat"/>
    <property type="match status" value="1"/>
</dbReference>
<feature type="domain" description="Beta-catenin-like protein 1 N-terminal" evidence="9">
    <location>
        <begin position="77"/>
        <end position="189"/>
    </location>
</feature>
<feature type="coiled-coil region" evidence="7">
    <location>
        <begin position="471"/>
        <end position="498"/>
    </location>
</feature>
<dbReference type="InterPro" id="IPR016024">
    <property type="entry name" value="ARM-type_fold"/>
</dbReference>
<keyword evidence="5" id="KW-0539">Nucleus</keyword>
<evidence type="ECO:0000256" key="3">
    <source>
        <dbReference type="ARBA" id="ARBA00022737"/>
    </source>
</evidence>
<organism evidence="10 11">
    <name type="scientific">Chlorella ohadii</name>
    <dbReference type="NCBI Taxonomy" id="2649997"/>
    <lineage>
        <taxon>Eukaryota</taxon>
        <taxon>Viridiplantae</taxon>
        <taxon>Chlorophyta</taxon>
        <taxon>core chlorophytes</taxon>
        <taxon>Trebouxiophyceae</taxon>
        <taxon>Chlorellales</taxon>
        <taxon>Chlorellaceae</taxon>
        <taxon>Chlorella clade</taxon>
        <taxon>Chlorella</taxon>
    </lineage>
</organism>
<dbReference type="InterPro" id="IPR013180">
    <property type="entry name" value="CTNNBL1_N"/>
</dbReference>